<reference evidence="2 3" key="1">
    <citation type="submission" date="2020-05" db="EMBL/GenBank/DDBJ databases">
        <title>Hymenobacter terrestris sp. nov. and Hymenobacter lapidiphilus sp. nov., isolated from regoliths in Antarctica.</title>
        <authorList>
            <person name="Sedlacek I."/>
            <person name="Pantucek R."/>
            <person name="Zeman M."/>
            <person name="Holochova P."/>
            <person name="Kralova S."/>
            <person name="Stankova E."/>
            <person name="Sedo O."/>
            <person name="Micenkova L."/>
            <person name="Svec P."/>
            <person name="Gupta V."/>
            <person name="Sood U."/>
            <person name="Korpole U.S."/>
            <person name="Lal R."/>
        </authorList>
    </citation>
    <scope>NUCLEOTIDE SEQUENCE [LARGE SCALE GENOMIC DNA]</scope>
    <source>
        <strain evidence="2 3">P5342</strain>
    </source>
</reference>
<dbReference type="AlphaFoldDB" id="A0A7Y7PMU2"/>
<protein>
    <submittedName>
        <fullName evidence="2">Uncharacterized protein</fullName>
    </submittedName>
</protein>
<evidence type="ECO:0000313" key="3">
    <source>
        <dbReference type="Proteomes" id="UP000565521"/>
    </source>
</evidence>
<organism evidence="2 3">
    <name type="scientific">Hymenobacter lapidiphilus</name>
    <dbReference type="NCBI Taxonomy" id="2608003"/>
    <lineage>
        <taxon>Bacteria</taxon>
        <taxon>Pseudomonadati</taxon>
        <taxon>Bacteroidota</taxon>
        <taxon>Cytophagia</taxon>
        <taxon>Cytophagales</taxon>
        <taxon>Hymenobacteraceae</taxon>
        <taxon>Hymenobacter</taxon>
    </lineage>
</organism>
<accession>A0A7Y7PMU2</accession>
<proteinExistence type="predicted"/>
<name>A0A7Y7PMU2_9BACT</name>
<dbReference type="RefSeq" id="WP_176907638.1">
    <property type="nucleotide sequence ID" value="NZ_JABKAU010000008.1"/>
</dbReference>
<evidence type="ECO:0000256" key="1">
    <source>
        <dbReference type="SAM" id="MobiDB-lite"/>
    </source>
</evidence>
<evidence type="ECO:0000313" key="2">
    <source>
        <dbReference type="EMBL" id="NVO30708.1"/>
    </source>
</evidence>
<feature type="compositionally biased region" description="Basic residues" evidence="1">
    <location>
        <begin position="42"/>
        <end position="69"/>
    </location>
</feature>
<dbReference type="EMBL" id="JABKAU010000008">
    <property type="protein sequence ID" value="NVO30708.1"/>
    <property type="molecule type" value="Genomic_DNA"/>
</dbReference>
<sequence>MSFFSLTISASTSSAIRQVLASTTSLPTLDVGALPPLPPGAQRRHREGRAQAHCRMHARSAPHSSAKRW</sequence>
<dbReference type="Proteomes" id="UP000565521">
    <property type="component" value="Unassembled WGS sequence"/>
</dbReference>
<gene>
    <name evidence="2" type="ORF">HW554_05780</name>
</gene>
<comment type="caution">
    <text evidence="2">The sequence shown here is derived from an EMBL/GenBank/DDBJ whole genome shotgun (WGS) entry which is preliminary data.</text>
</comment>
<keyword evidence="3" id="KW-1185">Reference proteome</keyword>
<feature type="region of interest" description="Disordered" evidence="1">
    <location>
        <begin position="30"/>
        <end position="69"/>
    </location>
</feature>